<gene>
    <name evidence="1" type="ORF">FEZ63_02840</name>
</gene>
<dbReference type="RefSeq" id="WP_150942118.1">
    <property type="nucleotide sequence ID" value="NZ_VCMV01000003.1"/>
</dbReference>
<organism evidence="1 2">
    <name type="scientific">Microvirga brassicacearum</name>
    <dbReference type="NCBI Taxonomy" id="2580413"/>
    <lineage>
        <taxon>Bacteria</taxon>
        <taxon>Pseudomonadati</taxon>
        <taxon>Pseudomonadota</taxon>
        <taxon>Alphaproteobacteria</taxon>
        <taxon>Hyphomicrobiales</taxon>
        <taxon>Methylobacteriaceae</taxon>
        <taxon>Microvirga</taxon>
    </lineage>
</organism>
<dbReference type="EMBL" id="VCMV01000003">
    <property type="protein sequence ID" value="KAB0269061.1"/>
    <property type="molecule type" value="Genomic_DNA"/>
</dbReference>
<accession>A0A5N3PH53</accession>
<evidence type="ECO:0000313" key="1">
    <source>
        <dbReference type="EMBL" id="KAB0269061.1"/>
    </source>
</evidence>
<proteinExistence type="predicted"/>
<dbReference type="AlphaFoldDB" id="A0A5N3PH53"/>
<reference evidence="1 2" key="1">
    <citation type="journal article" date="2019" name="Microorganisms">
        <title>Genome Insights into the Novel Species Microvirga brassicacearum, a Rapeseed Endophyte with Biotechnological Potential.</title>
        <authorList>
            <person name="Jimenez-Gomez A."/>
            <person name="Saati-Santamaria Z."/>
            <person name="Igual J.M."/>
            <person name="Rivas R."/>
            <person name="Mateos P.F."/>
            <person name="Garcia-Fraile P."/>
        </authorList>
    </citation>
    <scope>NUCLEOTIDE SEQUENCE [LARGE SCALE GENOMIC DNA]</scope>
    <source>
        <strain evidence="1 2">CDVBN77</strain>
    </source>
</reference>
<keyword evidence="2" id="KW-1185">Reference proteome</keyword>
<protein>
    <submittedName>
        <fullName evidence="1">Uncharacterized protein</fullName>
    </submittedName>
</protein>
<comment type="caution">
    <text evidence="1">The sequence shown here is derived from an EMBL/GenBank/DDBJ whole genome shotgun (WGS) entry which is preliminary data.</text>
</comment>
<name>A0A5N3PH53_9HYPH</name>
<sequence length="132" mass="14453">MQKFDAYEAIASENVDDLFGEEIYVEPRADGEFVKGTADPLRVAFSTVGVVDFSPKTMKTRYGGRNDADASELVGELLHISIREVNLPTTIKPGDRVQMLSRPLEPVAAVTTVEPDGLGRVILRCKPGKMKT</sequence>
<dbReference type="Proteomes" id="UP000325684">
    <property type="component" value="Unassembled WGS sequence"/>
</dbReference>
<evidence type="ECO:0000313" key="2">
    <source>
        <dbReference type="Proteomes" id="UP000325684"/>
    </source>
</evidence>